<keyword evidence="5" id="KW-0067">ATP-binding</keyword>
<organism evidence="10 11">
    <name type="scientific">Monoraphidium neglectum</name>
    <dbReference type="NCBI Taxonomy" id="145388"/>
    <lineage>
        <taxon>Eukaryota</taxon>
        <taxon>Viridiplantae</taxon>
        <taxon>Chlorophyta</taxon>
        <taxon>core chlorophytes</taxon>
        <taxon>Chlorophyceae</taxon>
        <taxon>CS clade</taxon>
        <taxon>Sphaeropleales</taxon>
        <taxon>Selenastraceae</taxon>
        <taxon>Monoraphidium</taxon>
    </lineage>
</organism>
<evidence type="ECO:0000256" key="2">
    <source>
        <dbReference type="ARBA" id="ARBA00007025"/>
    </source>
</evidence>
<evidence type="ECO:0000256" key="8">
    <source>
        <dbReference type="SAM" id="MobiDB-lite"/>
    </source>
</evidence>
<evidence type="ECO:0000256" key="1">
    <source>
        <dbReference type="ARBA" id="ARBA00004123"/>
    </source>
</evidence>
<dbReference type="GO" id="GO:0005634">
    <property type="term" value="C:nucleus"/>
    <property type="evidence" value="ECO:0007669"/>
    <property type="project" value="UniProtKB-SubCell"/>
</dbReference>
<dbReference type="OrthoDB" id="515791at2759"/>
<feature type="region of interest" description="Disordered" evidence="8">
    <location>
        <begin position="1"/>
        <end position="115"/>
    </location>
</feature>
<feature type="compositionally biased region" description="Low complexity" evidence="8">
    <location>
        <begin position="58"/>
        <end position="83"/>
    </location>
</feature>
<evidence type="ECO:0000256" key="7">
    <source>
        <dbReference type="ARBA" id="ARBA00023242"/>
    </source>
</evidence>
<keyword evidence="6" id="KW-0238">DNA-binding</keyword>
<keyword evidence="4" id="KW-0378">Hydrolase</keyword>
<evidence type="ECO:0000256" key="3">
    <source>
        <dbReference type="ARBA" id="ARBA00022741"/>
    </source>
</evidence>
<evidence type="ECO:0000256" key="6">
    <source>
        <dbReference type="ARBA" id="ARBA00023125"/>
    </source>
</evidence>
<dbReference type="GO" id="GO:0004386">
    <property type="term" value="F:helicase activity"/>
    <property type="evidence" value="ECO:0007669"/>
    <property type="project" value="UniProtKB-KW"/>
</dbReference>
<protein>
    <recommendedName>
        <fullName evidence="9">SNF2 N-terminal domain-containing protein</fullName>
    </recommendedName>
</protein>
<evidence type="ECO:0000256" key="5">
    <source>
        <dbReference type="ARBA" id="ARBA00022840"/>
    </source>
</evidence>
<sequence>MVADMDSALEHQQQQEQQQQQQQQQGQQQGQGQQQQEQPQGQQHEQQREETQQPPPLQQQQQPAGAADAAGGAAAAPGGEAPGSALPPSEGSSALQPEAGGAGGGGKTKGRRKGFGRDAKAAELAIQVGRLLLDSASVVVADEAHELKNEKTARCGAMTRLGTMRRVALTGYPLQARRSNHLSLSFFSLCSGPLKLGT</sequence>
<dbReference type="KEGG" id="mng:MNEG_15685"/>
<gene>
    <name evidence="10" type="ORF">MNEG_15685</name>
</gene>
<dbReference type="GO" id="GO:0016887">
    <property type="term" value="F:ATP hydrolysis activity"/>
    <property type="evidence" value="ECO:0007669"/>
    <property type="project" value="InterPro"/>
</dbReference>
<dbReference type="PANTHER" id="PTHR45797:SF1">
    <property type="entry name" value="HELICASE ARIP4"/>
    <property type="match status" value="1"/>
</dbReference>
<dbReference type="PANTHER" id="PTHR45797">
    <property type="entry name" value="RAD54-LIKE"/>
    <property type="match status" value="1"/>
</dbReference>
<accession>A0A0D2K815</accession>
<name>A0A0D2K815_9CHLO</name>
<reference evidence="10 11" key="1">
    <citation type="journal article" date="2013" name="BMC Genomics">
        <title>Reconstruction of the lipid metabolism for the microalga Monoraphidium neglectum from its genome sequence reveals characteristics suitable for biofuel production.</title>
        <authorList>
            <person name="Bogen C."/>
            <person name="Al-Dilaimi A."/>
            <person name="Albersmeier A."/>
            <person name="Wichmann J."/>
            <person name="Grundmann M."/>
            <person name="Rupp O."/>
            <person name="Lauersen K.J."/>
            <person name="Blifernez-Klassen O."/>
            <person name="Kalinowski J."/>
            <person name="Goesmann A."/>
            <person name="Mussgnug J.H."/>
            <person name="Kruse O."/>
        </authorList>
    </citation>
    <scope>NUCLEOTIDE SEQUENCE [LARGE SCALE GENOMIC DNA]</scope>
    <source>
        <strain evidence="10 11">SAG 48.87</strain>
    </source>
</reference>
<dbReference type="AlphaFoldDB" id="A0A0D2K815"/>
<dbReference type="GeneID" id="25733371"/>
<comment type="subcellular location">
    <subcellularLocation>
        <location evidence="1">Nucleus</location>
    </subcellularLocation>
</comment>
<dbReference type="InterPro" id="IPR044574">
    <property type="entry name" value="ARIP4-like"/>
</dbReference>
<keyword evidence="11" id="KW-1185">Reference proteome</keyword>
<evidence type="ECO:0000313" key="11">
    <source>
        <dbReference type="Proteomes" id="UP000054498"/>
    </source>
</evidence>
<dbReference type="GO" id="GO:0003677">
    <property type="term" value="F:DNA binding"/>
    <property type="evidence" value="ECO:0007669"/>
    <property type="project" value="UniProtKB-KW"/>
</dbReference>
<dbReference type="InterPro" id="IPR038718">
    <property type="entry name" value="SNF2-like_sf"/>
</dbReference>
<dbReference type="EMBL" id="KK105778">
    <property type="protein sequence ID" value="KIY92278.1"/>
    <property type="molecule type" value="Genomic_DNA"/>
</dbReference>
<feature type="domain" description="SNF2 N-terminal" evidence="9">
    <location>
        <begin position="137"/>
        <end position="183"/>
    </location>
</feature>
<dbReference type="InterPro" id="IPR000330">
    <property type="entry name" value="SNF2_N"/>
</dbReference>
<dbReference type="STRING" id="145388.A0A0D2K815"/>
<evidence type="ECO:0000256" key="4">
    <source>
        <dbReference type="ARBA" id="ARBA00022806"/>
    </source>
</evidence>
<dbReference type="SUPFAM" id="SSF52540">
    <property type="entry name" value="P-loop containing nucleoside triphosphate hydrolases"/>
    <property type="match status" value="1"/>
</dbReference>
<comment type="similarity">
    <text evidence="2">Belongs to the SNF2/RAD54 helicase family.</text>
</comment>
<keyword evidence="7" id="KW-0539">Nucleus</keyword>
<keyword evidence="3" id="KW-0547">Nucleotide-binding</keyword>
<dbReference type="Proteomes" id="UP000054498">
    <property type="component" value="Unassembled WGS sequence"/>
</dbReference>
<dbReference type="Pfam" id="PF00176">
    <property type="entry name" value="SNF2-rel_dom"/>
    <property type="match status" value="1"/>
</dbReference>
<evidence type="ECO:0000313" key="10">
    <source>
        <dbReference type="EMBL" id="KIY92278.1"/>
    </source>
</evidence>
<feature type="compositionally biased region" description="Low complexity" evidence="8">
    <location>
        <begin position="12"/>
        <end position="44"/>
    </location>
</feature>
<proteinExistence type="inferred from homology"/>
<dbReference type="GO" id="GO:0005524">
    <property type="term" value="F:ATP binding"/>
    <property type="evidence" value="ECO:0007669"/>
    <property type="project" value="UniProtKB-KW"/>
</dbReference>
<evidence type="ECO:0000259" key="9">
    <source>
        <dbReference type="Pfam" id="PF00176"/>
    </source>
</evidence>
<dbReference type="Gene3D" id="3.40.50.10810">
    <property type="entry name" value="Tandem AAA-ATPase domain"/>
    <property type="match status" value="1"/>
</dbReference>
<keyword evidence="4" id="KW-0347">Helicase</keyword>
<dbReference type="RefSeq" id="XP_013891298.1">
    <property type="nucleotide sequence ID" value="XM_014035844.1"/>
</dbReference>
<dbReference type="InterPro" id="IPR027417">
    <property type="entry name" value="P-loop_NTPase"/>
</dbReference>